<proteinExistence type="predicted"/>
<gene>
    <name evidence="1" type="ORF">SOCE26_002220</name>
</gene>
<organism evidence="1 2">
    <name type="scientific">Sorangium cellulosum</name>
    <name type="common">Polyangium cellulosum</name>
    <dbReference type="NCBI Taxonomy" id="56"/>
    <lineage>
        <taxon>Bacteria</taxon>
        <taxon>Pseudomonadati</taxon>
        <taxon>Myxococcota</taxon>
        <taxon>Polyangia</taxon>
        <taxon>Polyangiales</taxon>
        <taxon>Polyangiaceae</taxon>
        <taxon>Sorangium</taxon>
    </lineage>
</organism>
<dbReference type="EMBL" id="CP012673">
    <property type="protein sequence ID" value="AUX38842.1"/>
    <property type="molecule type" value="Genomic_DNA"/>
</dbReference>
<reference evidence="1 2" key="1">
    <citation type="submission" date="2015-09" db="EMBL/GenBank/DDBJ databases">
        <title>Sorangium comparison.</title>
        <authorList>
            <person name="Zaburannyi N."/>
            <person name="Bunk B."/>
            <person name="Overmann J."/>
            <person name="Mueller R."/>
        </authorList>
    </citation>
    <scope>NUCLEOTIDE SEQUENCE [LARGE SCALE GENOMIC DNA]</scope>
    <source>
        <strain evidence="1 2">So ce26</strain>
    </source>
</reference>
<dbReference type="AlphaFoldDB" id="A0A2L0EHR7"/>
<evidence type="ECO:0000313" key="2">
    <source>
        <dbReference type="Proteomes" id="UP000238348"/>
    </source>
</evidence>
<dbReference type="RefSeq" id="WP_159396539.1">
    <property type="nucleotide sequence ID" value="NZ_CP012673.1"/>
</dbReference>
<sequence length="346" mass="38240">MFLLHVTPHLGPAERTMRSPRPSISIAAAALRAVMMAIPLWAAGCEYEDDASYGPDDASEQGDAVAAVFLNQDQGRVEISRRDEYVAEMSGFDLQLRTGSLTPVTVDDYLRAMPLHVLEFSEDERQRVAAALSIVFDRMDAMGLQPPEDPAEVNFVRTDGKEESGGLAYTRSASIFLCDSLFAQDDAFFTHIIAHELFHVWSRANPDVVRWPTHEALGFVREEEISFPASLADRRMANPDDPRVHEIINVQFDGKPAAAFLAIMASKDYEGGSLPDYFQLRLVEPESAALHPLESAQGLFEQIGTTTPNILSAEEISAEHFAIGLLQDRPINDPELIEAALRPFAQ</sequence>
<evidence type="ECO:0000313" key="1">
    <source>
        <dbReference type="EMBL" id="AUX38842.1"/>
    </source>
</evidence>
<accession>A0A2L0EHR7</accession>
<protein>
    <submittedName>
        <fullName evidence="1">Uncharacterized protein</fullName>
    </submittedName>
</protein>
<dbReference type="OrthoDB" id="9204554at2"/>
<dbReference type="Proteomes" id="UP000238348">
    <property type="component" value="Chromosome"/>
</dbReference>
<name>A0A2L0EHR7_SORCE</name>